<keyword evidence="5" id="KW-1185">Reference proteome</keyword>
<sequence>MFRFFFRNKPDPAVRQLYEAVVAQARSPVFYTNYGVADTLDGRFEMVVLHITPFINALKDGEAMGVDGQALFDHFLSDMDQNLRTIGVSDLSVPKKMKKMGAAFYGRYEAYLSARGDRADLAAAMARNVLDEPGRPDSPAAFALADYFEALCAAAPDRLEARPNLPDPHAFAPRMAGAGAAAVAEVAS</sequence>
<reference evidence="4 5" key="1">
    <citation type="submission" date="2018-05" db="EMBL/GenBank/DDBJ databases">
        <title>Acuticoccus sediminis sp. nov., isolated from deep-sea sediment of Indian Ocean.</title>
        <authorList>
            <person name="Liu X."/>
            <person name="Lai Q."/>
            <person name="Du Y."/>
            <person name="Sun F."/>
            <person name="Zhang X."/>
            <person name="Wang S."/>
            <person name="Shao Z."/>
        </authorList>
    </citation>
    <scope>NUCLEOTIDE SEQUENCE [LARGE SCALE GENOMIC DNA]</scope>
    <source>
        <strain evidence="4 5">PTG4-2</strain>
    </source>
</reference>
<dbReference type="PANTHER" id="PTHR12184">
    <property type="entry name" value="UBIQUINOL-CYTOCHROME C REDUCTASE COMPLEX ASSEMBLY FACTOR 1 FAMILY MEMBER"/>
    <property type="match status" value="1"/>
</dbReference>
<gene>
    <name evidence="4" type="ORF">DLJ53_30305</name>
</gene>
<accession>A0A8B2NIN2</accession>
<organism evidence="4 5">
    <name type="scientific">Acuticoccus sediminis</name>
    <dbReference type="NCBI Taxonomy" id="2184697"/>
    <lineage>
        <taxon>Bacteria</taxon>
        <taxon>Pseudomonadati</taxon>
        <taxon>Pseudomonadota</taxon>
        <taxon>Alphaproteobacteria</taxon>
        <taxon>Hyphomicrobiales</taxon>
        <taxon>Amorphaceae</taxon>
        <taxon>Acuticoccus</taxon>
    </lineage>
</organism>
<evidence type="ECO:0000313" key="5">
    <source>
        <dbReference type="Proteomes" id="UP000249590"/>
    </source>
</evidence>
<name>A0A8B2NIN2_9HYPH</name>
<proteinExistence type="inferred from homology"/>
<dbReference type="Proteomes" id="UP000249590">
    <property type="component" value="Unassembled WGS sequence"/>
</dbReference>
<dbReference type="RefSeq" id="WP_111352080.1">
    <property type="nucleotide sequence ID" value="NZ_QHHQ01000010.1"/>
</dbReference>
<comment type="caution">
    <text evidence="4">The sequence shown here is derived from an EMBL/GenBank/DDBJ whole genome shotgun (WGS) entry which is preliminary data.</text>
</comment>
<evidence type="ECO:0000256" key="1">
    <source>
        <dbReference type="ARBA" id="ARBA00006407"/>
    </source>
</evidence>
<dbReference type="AlphaFoldDB" id="A0A8B2NIN2"/>
<evidence type="ECO:0000256" key="2">
    <source>
        <dbReference type="ARBA" id="ARBA00006436"/>
    </source>
</evidence>
<dbReference type="InterPro" id="IPR007129">
    <property type="entry name" value="Ubiqinol_cyt_c_chaperone_CPB3"/>
</dbReference>
<evidence type="ECO:0000259" key="3">
    <source>
        <dbReference type="Pfam" id="PF03981"/>
    </source>
</evidence>
<protein>
    <submittedName>
        <fullName evidence="4">Ubiquinol-cytochrome C chaperone</fullName>
    </submittedName>
</protein>
<dbReference type="InterPro" id="IPR021150">
    <property type="entry name" value="Ubiq_cyt_c_chap"/>
</dbReference>
<dbReference type="PANTHER" id="PTHR12184:SF1">
    <property type="entry name" value="UBIQUINOL-CYTOCHROME-C REDUCTASE COMPLEX ASSEMBLY FACTOR 1"/>
    <property type="match status" value="1"/>
</dbReference>
<dbReference type="EMBL" id="QHHQ01000010">
    <property type="protein sequence ID" value="RAH96972.1"/>
    <property type="molecule type" value="Genomic_DNA"/>
</dbReference>
<comment type="similarity">
    <text evidence="1">Belongs to the CBP3 family.</text>
</comment>
<feature type="domain" description="Ubiquinol-cytochrome c chaperone" evidence="3">
    <location>
        <begin position="34"/>
        <end position="153"/>
    </location>
</feature>
<evidence type="ECO:0000313" key="4">
    <source>
        <dbReference type="EMBL" id="RAH96972.1"/>
    </source>
</evidence>
<comment type="similarity">
    <text evidence="2">Belongs to the UPF0174 family.</text>
</comment>
<dbReference type="Pfam" id="PF03981">
    <property type="entry name" value="Ubiq_cyt_C_chap"/>
    <property type="match status" value="1"/>
</dbReference>
<dbReference type="OrthoDB" id="7158889at2"/>